<evidence type="ECO:0000313" key="7">
    <source>
        <dbReference type="EMBL" id="POR32340.1"/>
    </source>
</evidence>
<keyword evidence="3 7" id="KW-0808">Transferase</keyword>
<dbReference type="Pfam" id="PF02353">
    <property type="entry name" value="CMAS"/>
    <property type="match status" value="1"/>
</dbReference>
<keyword evidence="5" id="KW-0443">Lipid metabolism</keyword>
<keyword evidence="6" id="KW-0732">Signal</keyword>
<dbReference type="CDD" id="cd02440">
    <property type="entry name" value="AdoMet_MTases"/>
    <property type="match status" value="1"/>
</dbReference>
<dbReference type="InterPro" id="IPR050723">
    <property type="entry name" value="CFA/CMAS"/>
</dbReference>
<comment type="caution">
    <text evidence="7">The sequence shown here is derived from an EMBL/GenBank/DDBJ whole genome shotgun (WGS) entry which is preliminary data.</text>
</comment>
<organism evidence="7 8">
    <name type="scientific">Tolypocladium paradoxum</name>
    <dbReference type="NCBI Taxonomy" id="94208"/>
    <lineage>
        <taxon>Eukaryota</taxon>
        <taxon>Fungi</taxon>
        <taxon>Dikarya</taxon>
        <taxon>Ascomycota</taxon>
        <taxon>Pezizomycotina</taxon>
        <taxon>Sordariomycetes</taxon>
        <taxon>Hypocreomycetidae</taxon>
        <taxon>Hypocreales</taxon>
        <taxon>Ophiocordycipitaceae</taxon>
        <taxon>Tolypocladium</taxon>
    </lineage>
</organism>
<feature type="signal peptide" evidence="6">
    <location>
        <begin position="1"/>
        <end position="16"/>
    </location>
</feature>
<protein>
    <submittedName>
        <fullName evidence="7">Tuberculostearic acid methyltransferase UfaA1</fullName>
    </submittedName>
</protein>
<dbReference type="EMBL" id="PKSG01000881">
    <property type="protein sequence ID" value="POR32340.1"/>
    <property type="molecule type" value="Genomic_DNA"/>
</dbReference>
<dbReference type="Proteomes" id="UP000237481">
    <property type="component" value="Unassembled WGS sequence"/>
</dbReference>
<comment type="similarity">
    <text evidence="1">Belongs to the CFA/CMAS family.</text>
</comment>
<dbReference type="InterPro" id="IPR003333">
    <property type="entry name" value="CMAS"/>
</dbReference>
<dbReference type="SUPFAM" id="SSF53335">
    <property type="entry name" value="S-adenosyl-L-methionine-dependent methyltransferases"/>
    <property type="match status" value="1"/>
</dbReference>
<dbReference type="STRING" id="94208.A0A2S4KQ78"/>
<name>A0A2S4KQ78_9HYPO</name>
<keyword evidence="4" id="KW-0949">S-adenosyl-L-methionine</keyword>
<evidence type="ECO:0000313" key="8">
    <source>
        <dbReference type="Proteomes" id="UP000237481"/>
    </source>
</evidence>
<evidence type="ECO:0000256" key="6">
    <source>
        <dbReference type="SAM" id="SignalP"/>
    </source>
</evidence>
<keyword evidence="2 7" id="KW-0489">Methyltransferase</keyword>
<dbReference type="OrthoDB" id="8300214at2759"/>
<feature type="chain" id="PRO_5015652521" evidence="6">
    <location>
        <begin position="17"/>
        <end position="461"/>
    </location>
</feature>
<sequence length="461" mass="51538">MLRGTLGGWTWGPALAVAKPAVLSVLARIETGTLLLVDEPGETRHVFGQKLSGELGNVSAATGLPRCASTIPRVEIVVKNKAFWMRLFLFADMGFAEAYMLGDFQCQDLTSFFQDGLSLFIVNRDHMDNGTTWISSFSAAISSLARSTNTLSNALLNVSAHYDISNDMFAAFLSPDMTYSCPVWRCHQGDESHEEPLEEAQIRKLARFIEGARLKATDQVLEIGTGWGSFAVEAVRRTGCRVTSLTLSKEQKSLAEERILAAGFGDRIEVKLMDYRELPVPSTPYDKIVSIEMLEAVGQEYLPTYFNCVNRLLKKNGGVAMFQCITMPEGRHEAYARSEDFINHYIFPGGYLPSITQLLTHISQQSHGTLIVENVENIGGHYAKTLRLWGEKFLENFNERIKPALLREHPDMTKEGVEVFRRKWEYYFTYCEAGFVTKTLGDVIITVGREGALELMDGIPL</sequence>
<dbReference type="PANTHER" id="PTHR43667">
    <property type="entry name" value="CYCLOPROPANE-FATTY-ACYL-PHOSPHOLIPID SYNTHASE"/>
    <property type="match status" value="1"/>
</dbReference>
<accession>A0A2S4KQ78</accession>
<evidence type="ECO:0000256" key="3">
    <source>
        <dbReference type="ARBA" id="ARBA00022679"/>
    </source>
</evidence>
<dbReference type="InterPro" id="IPR029063">
    <property type="entry name" value="SAM-dependent_MTases_sf"/>
</dbReference>
<dbReference type="AlphaFoldDB" id="A0A2S4KQ78"/>
<evidence type="ECO:0000256" key="4">
    <source>
        <dbReference type="ARBA" id="ARBA00022691"/>
    </source>
</evidence>
<evidence type="ECO:0000256" key="2">
    <source>
        <dbReference type="ARBA" id="ARBA00022603"/>
    </source>
</evidence>
<evidence type="ECO:0000256" key="1">
    <source>
        <dbReference type="ARBA" id="ARBA00010815"/>
    </source>
</evidence>
<dbReference type="GO" id="GO:0032259">
    <property type="term" value="P:methylation"/>
    <property type="evidence" value="ECO:0007669"/>
    <property type="project" value="UniProtKB-KW"/>
</dbReference>
<dbReference type="PIRSF" id="PIRSF003085">
    <property type="entry name" value="CMAS"/>
    <property type="match status" value="1"/>
</dbReference>
<dbReference type="GO" id="GO:0008168">
    <property type="term" value="F:methyltransferase activity"/>
    <property type="evidence" value="ECO:0007669"/>
    <property type="project" value="UniProtKB-KW"/>
</dbReference>
<keyword evidence="8" id="KW-1185">Reference proteome</keyword>
<dbReference type="PANTHER" id="PTHR43667:SF2">
    <property type="entry name" value="FATTY ACID C-METHYL TRANSFERASE"/>
    <property type="match status" value="1"/>
</dbReference>
<evidence type="ECO:0000256" key="5">
    <source>
        <dbReference type="ARBA" id="ARBA00023098"/>
    </source>
</evidence>
<dbReference type="GO" id="GO:0008610">
    <property type="term" value="P:lipid biosynthetic process"/>
    <property type="evidence" value="ECO:0007669"/>
    <property type="project" value="InterPro"/>
</dbReference>
<reference evidence="7 8" key="1">
    <citation type="submission" date="2018-01" db="EMBL/GenBank/DDBJ databases">
        <title>Harnessing the power of phylogenomics to disentangle the directionality and signatures of interkingdom host jumping in the parasitic fungal genus Tolypocladium.</title>
        <authorList>
            <person name="Quandt C.A."/>
            <person name="Patterson W."/>
            <person name="Spatafora J.W."/>
        </authorList>
    </citation>
    <scope>NUCLEOTIDE SEQUENCE [LARGE SCALE GENOMIC DNA]</scope>
    <source>
        <strain evidence="7 8">NRBC 100945</strain>
    </source>
</reference>
<gene>
    <name evidence="7" type="ORF">TPAR_07446</name>
</gene>
<proteinExistence type="inferred from homology"/>
<dbReference type="Gene3D" id="3.40.50.150">
    <property type="entry name" value="Vaccinia Virus protein VP39"/>
    <property type="match status" value="1"/>
</dbReference>